<reference evidence="1 2" key="1">
    <citation type="submission" date="2018-06" db="EMBL/GenBank/DDBJ databases">
        <title>Noncontiguous genome sequence of Ruminococcaceae bacterium ASD2818.</title>
        <authorList>
            <person name="Chaplin A.V."/>
            <person name="Sokolova S.R."/>
            <person name="Kochetkova T.O."/>
            <person name="Goltsov A.Y."/>
            <person name="Trofimov D.Y."/>
            <person name="Efimov B.A."/>
        </authorList>
    </citation>
    <scope>NUCLEOTIDE SEQUENCE [LARGE SCALE GENOMIC DNA]</scope>
    <source>
        <strain evidence="1 2">ASD2818</strain>
    </source>
</reference>
<evidence type="ECO:0000313" key="2">
    <source>
        <dbReference type="Proteomes" id="UP000249377"/>
    </source>
</evidence>
<organism evidence="1 2">
    <name type="scientific">Hydrogeniiclostridium mannosilyticum</name>
    <dbReference type="NCBI Taxonomy" id="2764322"/>
    <lineage>
        <taxon>Bacteria</taxon>
        <taxon>Bacillati</taxon>
        <taxon>Bacillota</taxon>
        <taxon>Clostridia</taxon>
        <taxon>Eubacteriales</taxon>
        <taxon>Acutalibacteraceae</taxon>
        <taxon>Hydrogeniiclostridium</taxon>
    </lineage>
</organism>
<keyword evidence="2" id="KW-1185">Reference proteome</keyword>
<name>A0A328UBJ5_9FIRM</name>
<accession>A0A328UBJ5</accession>
<protein>
    <submittedName>
        <fullName evidence="1">Uncharacterized protein</fullName>
    </submittedName>
</protein>
<comment type="caution">
    <text evidence="1">The sequence shown here is derived from an EMBL/GenBank/DDBJ whole genome shotgun (WGS) entry which is preliminary data.</text>
</comment>
<dbReference type="EMBL" id="QLYR01000005">
    <property type="protein sequence ID" value="RAQ28492.1"/>
    <property type="molecule type" value="Genomic_DNA"/>
</dbReference>
<dbReference type="Proteomes" id="UP000249377">
    <property type="component" value="Unassembled WGS sequence"/>
</dbReference>
<proteinExistence type="predicted"/>
<evidence type="ECO:0000313" key="1">
    <source>
        <dbReference type="EMBL" id="RAQ28492.1"/>
    </source>
</evidence>
<dbReference type="AlphaFoldDB" id="A0A328UBJ5"/>
<gene>
    <name evidence="1" type="ORF">DPQ25_09210</name>
</gene>
<sequence>MQFFAGDASTVTAEHNWAVDALMRAAVSYGVNHGAAYAASRVPEIKELLRQRGFQEKDGQMVIEASRIVKICKD</sequence>